<keyword evidence="2" id="KW-0732">Signal</keyword>
<comment type="similarity">
    <text evidence="1">Belongs to the TonB-dependent receptor family.</text>
</comment>
<dbReference type="SUPFAM" id="SSF56935">
    <property type="entry name" value="Porins"/>
    <property type="match status" value="1"/>
</dbReference>
<keyword evidence="1" id="KW-0813">Transport</keyword>
<dbReference type="InterPro" id="IPR039426">
    <property type="entry name" value="TonB-dep_rcpt-like"/>
</dbReference>
<dbReference type="EMBL" id="BKAU01000005">
    <property type="protein sequence ID" value="GEP97485.1"/>
    <property type="molecule type" value="Genomic_DNA"/>
</dbReference>
<keyword evidence="1" id="KW-0998">Cell outer membrane</keyword>
<feature type="domain" description="TonB-dependent receptor plug" evidence="3">
    <location>
        <begin position="49"/>
        <end position="152"/>
    </location>
</feature>
<dbReference type="InterPro" id="IPR012910">
    <property type="entry name" value="Plug_dom"/>
</dbReference>
<dbReference type="NCBIfam" id="TIGR04056">
    <property type="entry name" value="OMP_RagA_SusC"/>
    <property type="match status" value="1"/>
</dbReference>
<reference evidence="4 5" key="1">
    <citation type="submission" date="2019-07" db="EMBL/GenBank/DDBJ databases">
        <title>Whole genome shotgun sequence of Chitinophaga cymbidii NBRC 109752.</title>
        <authorList>
            <person name="Hosoyama A."/>
            <person name="Uohara A."/>
            <person name="Ohji S."/>
            <person name="Ichikawa N."/>
        </authorList>
    </citation>
    <scope>NUCLEOTIDE SEQUENCE [LARGE SCALE GENOMIC DNA]</scope>
    <source>
        <strain evidence="4 5">NBRC 109752</strain>
    </source>
</reference>
<name>A0A512RP62_9BACT</name>
<evidence type="ECO:0000259" key="3">
    <source>
        <dbReference type="Pfam" id="PF07715"/>
    </source>
</evidence>
<feature type="chain" id="PRO_5022126231" evidence="2">
    <location>
        <begin position="25"/>
        <end position="926"/>
    </location>
</feature>
<feature type="signal peptide" evidence="2">
    <location>
        <begin position="1"/>
        <end position="24"/>
    </location>
</feature>
<keyword evidence="5" id="KW-1185">Reference proteome</keyword>
<dbReference type="Gene3D" id="2.170.130.10">
    <property type="entry name" value="TonB-dependent receptor, plug domain"/>
    <property type="match status" value="1"/>
</dbReference>
<evidence type="ECO:0000313" key="5">
    <source>
        <dbReference type="Proteomes" id="UP000321436"/>
    </source>
</evidence>
<comment type="caution">
    <text evidence="4">The sequence shown here is derived from an EMBL/GenBank/DDBJ whole genome shotgun (WGS) entry which is preliminary data.</text>
</comment>
<protein>
    <submittedName>
        <fullName evidence="4">SusC/RagA family TonB-linked outer membrane protein</fullName>
    </submittedName>
</protein>
<dbReference type="AlphaFoldDB" id="A0A512RP62"/>
<evidence type="ECO:0000256" key="2">
    <source>
        <dbReference type="SAM" id="SignalP"/>
    </source>
</evidence>
<sequence>MNTRYISIYILTAMSTLFSVAAHAQARRDSLPDSVRMVPVAYGMQPAWKVTGAQAHVSGEELRKSSAPTLSNALYGRLPGLTVMQGNGEPGYDAPGLAIRGAGSYQNAGILTFVDGFESPFDQLTADEIETITVLKDAAATALYGIRGANGVLLITTKRGTTGKPRISFSAQTGWQSPTKLPEFLSSYDYASLYNEARLNDGQPARFTQADLDAYRSGNDPYFHPDVNWYDEVLRKSAPLSNYNLNISGGNNNARFFVLLNVLQNTGLYKNTDRKKEDNSNANFLRYNFRSNVDINVTRRLSASLDLAGRVEDRSYPGASAGDIWGNMMLIPPNAFPVHNPDGSYGGTSIYRNNPVGLVLGKGVATTHDRNLQATMRLHYSLDQVTEGLAISGAVSFNNWFRGNDDKTKDFAVFQLLRGTGGDTIYNKFGENTTATVNDGQNSQWRRTNALFHVTYDRSFGLHAVNALLQYQQDVYTISGNNVPYAHQGIGGRFSYSYDQKYLAELTFGYNGSENFPKGKRFGFFPAISAGWILSREEFLQSAGWISFLKLRASYGLTGNDQVGGRRFPYQQYYSGGNGYYFGTDNHYSGGMDEGSLGNPGITWEKARKVNAGIDASLWKDRVSFMLDVFSEKRTDILAERTSSIPGYLGVGLPAENVGSVNNRGFEVQAGYRKEAVSSLGFFVNASAAYARNRILYMAEAKQPYDYLNRTGQRINQPFGLQAIGFFKDEAEIAASPRQTFAPVKPGDIRYKDQNGDNIIDIYDEVPIGKPALPEWTFGLHAGVQFRGFDLEAFFQGVTNRSVMLQGPLVWAFVNDAKAAPIALGRWTPETAATATYPRLTSTANDNNYRASDFWQRNGSFIRLRNVELGYTIPASLTRRAGLQQTRFYVNAVNLFTIDEVKLADPEVLVGYPVMKSVNIGLKLQL</sequence>
<dbReference type="OrthoDB" id="9768177at2"/>
<proteinExistence type="inferred from homology"/>
<dbReference type="GO" id="GO:0009279">
    <property type="term" value="C:cell outer membrane"/>
    <property type="evidence" value="ECO:0007669"/>
    <property type="project" value="UniProtKB-SubCell"/>
</dbReference>
<dbReference type="InterPro" id="IPR037066">
    <property type="entry name" value="Plug_dom_sf"/>
</dbReference>
<dbReference type="Pfam" id="PF07715">
    <property type="entry name" value="Plug"/>
    <property type="match status" value="1"/>
</dbReference>
<gene>
    <name evidence="4" type="ORF">CCY01nite_37450</name>
</gene>
<dbReference type="InterPro" id="IPR023996">
    <property type="entry name" value="TonB-dep_OMP_SusC/RagA"/>
</dbReference>
<accession>A0A512RP62</accession>
<dbReference type="PROSITE" id="PS52016">
    <property type="entry name" value="TONB_DEPENDENT_REC_3"/>
    <property type="match status" value="1"/>
</dbReference>
<dbReference type="NCBIfam" id="TIGR04057">
    <property type="entry name" value="SusC_RagA_signa"/>
    <property type="match status" value="1"/>
</dbReference>
<dbReference type="RefSeq" id="WP_146865130.1">
    <property type="nucleotide sequence ID" value="NZ_BKAU01000005.1"/>
</dbReference>
<dbReference type="InterPro" id="IPR023997">
    <property type="entry name" value="TonB-dep_OMP_SusC/RagA_CS"/>
</dbReference>
<dbReference type="Proteomes" id="UP000321436">
    <property type="component" value="Unassembled WGS sequence"/>
</dbReference>
<organism evidence="4 5">
    <name type="scientific">Chitinophaga cymbidii</name>
    <dbReference type="NCBI Taxonomy" id="1096750"/>
    <lineage>
        <taxon>Bacteria</taxon>
        <taxon>Pseudomonadati</taxon>
        <taxon>Bacteroidota</taxon>
        <taxon>Chitinophagia</taxon>
        <taxon>Chitinophagales</taxon>
        <taxon>Chitinophagaceae</taxon>
        <taxon>Chitinophaga</taxon>
    </lineage>
</organism>
<evidence type="ECO:0000256" key="1">
    <source>
        <dbReference type="PROSITE-ProRule" id="PRU01360"/>
    </source>
</evidence>
<comment type="subcellular location">
    <subcellularLocation>
        <location evidence="1">Cell outer membrane</location>
        <topology evidence="1">Multi-pass membrane protein</topology>
    </subcellularLocation>
</comment>
<keyword evidence="1" id="KW-1134">Transmembrane beta strand</keyword>
<keyword evidence="1" id="KW-0472">Membrane</keyword>
<keyword evidence="1" id="KW-0812">Transmembrane</keyword>
<evidence type="ECO:0000313" key="4">
    <source>
        <dbReference type="EMBL" id="GEP97485.1"/>
    </source>
</evidence>